<evidence type="ECO:0000256" key="3">
    <source>
        <dbReference type="ARBA" id="ARBA00038412"/>
    </source>
</evidence>
<dbReference type="SMART" id="SM00507">
    <property type="entry name" value="HNHc"/>
    <property type="match status" value="1"/>
</dbReference>
<comment type="similarity">
    <text evidence="3">Belongs to the HNH nuclease family.</text>
</comment>
<dbReference type="EMBL" id="QOCS01000014">
    <property type="protein sequence ID" value="RHW46091.1"/>
    <property type="molecule type" value="Genomic_DNA"/>
</dbReference>
<dbReference type="CDD" id="cd00085">
    <property type="entry name" value="HNHc"/>
    <property type="match status" value="1"/>
</dbReference>
<dbReference type="Pfam" id="PF01844">
    <property type="entry name" value="HNH"/>
    <property type="match status" value="1"/>
</dbReference>
<evidence type="ECO:0000256" key="1">
    <source>
        <dbReference type="ARBA" id="ARBA00022722"/>
    </source>
</evidence>
<dbReference type="InterPro" id="IPR003615">
    <property type="entry name" value="HNH_nuc"/>
</dbReference>
<feature type="domain" description="HNH nuclease" evidence="5">
    <location>
        <begin position="30"/>
        <end position="86"/>
    </location>
</feature>
<dbReference type="InterPro" id="IPR002711">
    <property type="entry name" value="HNH"/>
</dbReference>
<dbReference type="GO" id="GO:0004519">
    <property type="term" value="F:endonuclease activity"/>
    <property type="evidence" value="ECO:0007669"/>
    <property type="project" value="UniProtKB-KW"/>
</dbReference>
<evidence type="ECO:0000256" key="2">
    <source>
        <dbReference type="ARBA" id="ARBA00022801"/>
    </source>
</evidence>
<accession>A0A3R6XRQ3</accession>
<evidence type="ECO:0000259" key="5">
    <source>
        <dbReference type="SMART" id="SM00507"/>
    </source>
</evidence>
<dbReference type="Proteomes" id="UP000284822">
    <property type="component" value="Unassembled WGS sequence"/>
</dbReference>
<sequence length="125" mass="14978">MEVTLTLVLKWNGKTSDKFVKFYHSSAWKQARRIALARDHYLCQECYRQGRITPASTVHHIYHLRDYWDKRLDLDNLETICLECHNKEHPEKGANNKAQAIERHKQHQRKDIFKFEANDDDPILF</sequence>
<keyword evidence="1" id="KW-0540">Nuclease</keyword>
<comment type="caution">
    <text evidence="6">The sequence shown here is derived from an EMBL/GenBank/DDBJ whole genome shotgun (WGS) entry which is preliminary data.</text>
</comment>
<dbReference type="GO" id="GO:0003676">
    <property type="term" value="F:nucleic acid binding"/>
    <property type="evidence" value="ECO:0007669"/>
    <property type="project" value="InterPro"/>
</dbReference>
<protein>
    <recommendedName>
        <fullName evidence="4">Putative HNH nuclease YajD</fullName>
    </recommendedName>
</protein>
<evidence type="ECO:0000313" key="6">
    <source>
        <dbReference type="EMBL" id="RHW46091.1"/>
    </source>
</evidence>
<dbReference type="AlphaFoldDB" id="A0A3R6XRQ3"/>
<dbReference type="PANTHER" id="PTHR41286">
    <property type="entry name" value="HNH NUCLEASE YAJD-RELATED"/>
    <property type="match status" value="1"/>
</dbReference>
<dbReference type="GO" id="GO:0005829">
    <property type="term" value="C:cytosol"/>
    <property type="evidence" value="ECO:0007669"/>
    <property type="project" value="TreeGrafter"/>
</dbReference>
<dbReference type="Gene3D" id="1.10.30.50">
    <property type="match status" value="1"/>
</dbReference>
<reference evidence="6 7" key="1">
    <citation type="submission" date="2018-07" db="EMBL/GenBank/DDBJ databases">
        <title>Genome sequences of six Lactobacillus spp. isolated from bumble bee guts.</title>
        <authorList>
            <person name="Motta E.V.S."/>
            <person name="Moran N.A."/>
        </authorList>
    </citation>
    <scope>NUCLEOTIDE SEQUENCE [LARGE SCALE GENOMIC DNA]</scope>
    <source>
        <strain evidence="6 7">LV-8.1</strain>
    </source>
</reference>
<keyword evidence="2" id="KW-0378">Hydrolase</keyword>
<name>A0A3R6XRQ3_9LACO</name>
<organism evidence="6 7">
    <name type="scientific">Bombilactobacillus bombi</name>
    <dbReference type="NCBI Taxonomy" id="1303590"/>
    <lineage>
        <taxon>Bacteria</taxon>
        <taxon>Bacillati</taxon>
        <taxon>Bacillota</taxon>
        <taxon>Bacilli</taxon>
        <taxon>Lactobacillales</taxon>
        <taxon>Lactobacillaceae</taxon>
        <taxon>Bombilactobacillus</taxon>
    </lineage>
</organism>
<gene>
    <name evidence="6" type="ORF">DS832_07005</name>
</gene>
<evidence type="ECO:0000256" key="4">
    <source>
        <dbReference type="ARBA" id="ARBA00040194"/>
    </source>
</evidence>
<proteinExistence type="inferred from homology"/>
<dbReference type="GO" id="GO:0008270">
    <property type="term" value="F:zinc ion binding"/>
    <property type="evidence" value="ECO:0007669"/>
    <property type="project" value="InterPro"/>
</dbReference>
<evidence type="ECO:0000313" key="7">
    <source>
        <dbReference type="Proteomes" id="UP000284822"/>
    </source>
</evidence>
<dbReference type="GO" id="GO:0016787">
    <property type="term" value="F:hydrolase activity"/>
    <property type="evidence" value="ECO:0007669"/>
    <property type="project" value="UniProtKB-KW"/>
</dbReference>
<keyword evidence="6" id="KW-0255">Endonuclease</keyword>
<dbReference type="PANTHER" id="PTHR41286:SF1">
    <property type="entry name" value="HNH NUCLEASE YAJD-RELATED"/>
    <property type="match status" value="1"/>
</dbReference>